<dbReference type="RefSeq" id="WP_322097953.1">
    <property type="nucleotide sequence ID" value="NZ_WLYK01000005.1"/>
</dbReference>
<keyword evidence="3" id="KW-1185">Reference proteome</keyword>
<proteinExistence type="predicted"/>
<reference evidence="2 3" key="1">
    <citation type="submission" date="2019-11" db="EMBL/GenBank/DDBJ databases">
        <authorList>
            <person name="Jiang L.-Q."/>
        </authorList>
    </citation>
    <scope>NUCLEOTIDE SEQUENCE [LARGE SCALE GENOMIC DNA]</scope>
    <source>
        <strain evidence="2 3">YIM 132087</strain>
    </source>
</reference>
<dbReference type="InterPro" id="IPR014914">
    <property type="entry name" value="RES_dom"/>
</dbReference>
<name>A0A7K1FLS8_9ACTN</name>
<evidence type="ECO:0000313" key="2">
    <source>
        <dbReference type="EMBL" id="MTD15066.1"/>
    </source>
</evidence>
<dbReference type="AlphaFoldDB" id="A0A7K1FLS8"/>
<protein>
    <submittedName>
        <fullName evidence="2">RES domain-containing protein</fullName>
    </submittedName>
</protein>
<sequence length="206" mass="22340">MAAFPKVPASPPGLLTAQPDDIRSFTGALWRINVVKGRHPSVWNGFRTFGPTGSRWDPHPSPPGDHAGFGVLYTATEPATCAAEVFQLQRTIVLSDHHALTGWQPTRPLRLLDLTGGWALRQGASNSLSAADRVVCRRWAAAIRLAWPALDGLYVLSTMTGVETVVLFEPAGDSFPAAPNFQRPLDHPLVHALMDRASARCGYRLA</sequence>
<dbReference type="Proteomes" id="UP000460221">
    <property type="component" value="Unassembled WGS sequence"/>
</dbReference>
<dbReference type="SMART" id="SM00953">
    <property type="entry name" value="RES"/>
    <property type="match status" value="1"/>
</dbReference>
<gene>
    <name evidence="2" type="ORF">GIS00_14075</name>
</gene>
<evidence type="ECO:0000313" key="3">
    <source>
        <dbReference type="Proteomes" id="UP000460221"/>
    </source>
</evidence>
<dbReference type="Pfam" id="PF08808">
    <property type="entry name" value="RES"/>
    <property type="match status" value="1"/>
</dbReference>
<accession>A0A7K1FLS8</accession>
<evidence type="ECO:0000259" key="1">
    <source>
        <dbReference type="SMART" id="SM00953"/>
    </source>
</evidence>
<dbReference type="EMBL" id="WLYK01000005">
    <property type="protein sequence ID" value="MTD15066.1"/>
    <property type="molecule type" value="Genomic_DNA"/>
</dbReference>
<feature type="domain" description="RES" evidence="1">
    <location>
        <begin position="45"/>
        <end position="179"/>
    </location>
</feature>
<organism evidence="2 3">
    <name type="scientific">Nakamurella alba</name>
    <dbReference type="NCBI Taxonomy" id="2665158"/>
    <lineage>
        <taxon>Bacteria</taxon>
        <taxon>Bacillati</taxon>
        <taxon>Actinomycetota</taxon>
        <taxon>Actinomycetes</taxon>
        <taxon>Nakamurellales</taxon>
        <taxon>Nakamurellaceae</taxon>
        <taxon>Nakamurella</taxon>
    </lineage>
</organism>
<comment type="caution">
    <text evidence="2">The sequence shown here is derived from an EMBL/GenBank/DDBJ whole genome shotgun (WGS) entry which is preliminary data.</text>
</comment>